<evidence type="ECO:0000313" key="4">
    <source>
        <dbReference type="Proteomes" id="UP000218334"/>
    </source>
</evidence>
<feature type="domain" description="DUF4470" evidence="2">
    <location>
        <begin position="180"/>
        <end position="287"/>
    </location>
</feature>
<dbReference type="EMBL" id="KZ293438">
    <property type="protein sequence ID" value="PBK66921.1"/>
    <property type="molecule type" value="Genomic_DNA"/>
</dbReference>
<dbReference type="InterPro" id="IPR011990">
    <property type="entry name" value="TPR-like_helical_dom_sf"/>
</dbReference>
<evidence type="ECO:0000259" key="2">
    <source>
        <dbReference type="Pfam" id="PF14737"/>
    </source>
</evidence>
<feature type="repeat" description="TPR" evidence="1">
    <location>
        <begin position="6"/>
        <end position="39"/>
    </location>
</feature>
<dbReference type="Pfam" id="PF14737">
    <property type="entry name" value="DUF4470"/>
    <property type="match status" value="1"/>
</dbReference>
<reference evidence="4" key="1">
    <citation type="journal article" date="2017" name="Nat. Ecol. Evol.">
        <title>Genome expansion and lineage-specific genetic innovations in the forest pathogenic fungi Armillaria.</title>
        <authorList>
            <person name="Sipos G."/>
            <person name="Prasanna A.N."/>
            <person name="Walter M.C."/>
            <person name="O'Connor E."/>
            <person name="Balint B."/>
            <person name="Krizsan K."/>
            <person name="Kiss B."/>
            <person name="Hess J."/>
            <person name="Varga T."/>
            <person name="Slot J."/>
            <person name="Riley R."/>
            <person name="Boka B."/>
            <person name="Rigling D."/>
            <person name="Barry K."/>
            <person name="Lee J."/>
            <person name="Mihaltcheva S."/>
            <person name="LaButti K."/>
            <person name="Lipzen A."/>
            <person name="Waldron R."/>
            <person name="Moloney N.M."/>
            <person name="Sperisen C."/>
            <person name="Kredics L."/>
            <person name="Vagvoelgyi C."/>
            <person name="Patrignani A."/>
            <person name="Fitzpatrick D."/>
            <person name="Nagy I."/>
            <person name="Doyle S."/>
            <person name="Anderson J.B."/>
            <person name="Grigoriev I.V."/>
            <person name="Gueldener U."/>
            <person name="Muensterkoetter M."/>
            <person name="Nagy L.G."/>
        </authorList>
    </citation>
    <scope>NUCLEOTIDE SEQUENCE [LARGE SCALE GENOMIC DNA]</scope>
    <source>
        <strain evidence="4">28-4</strain>
    </source>
</reference>
<keyword evidence="4" id="KW-1185">Reference proteome</keyword>
<dbReference type="AlphaFoldDB" id="A0A2H3B7S4"/>
<organism evidence="3 4">
    <name type="scientific">Armillaria solidipes</name>
    <dbReference type="NCBI Taxonomy" id="1076256"/>
    <lineage>
        <taxon>Eukaryota</taxon>
        <taxon>Fungi</taxon>
        <taxon>Dikarya</taxon>
        <taxon>Basidiomycota</taxon>
        <taxon>Agaricomycotina</taxon>
        <taxon>Agaricomycetes</taxon>
        <taxon>Agaricomycetidae</taxon>
        <taxon>Agaricales</taxon>
        <taxon>Marasmiineae</taxon>
        <taxon>Physalacriaceae</taxon>
        <taxon>Armillaria</taxon>
    </lineage>
</organism>
<dbReference type="SMART" id="SM00028">
    <property type="entry name" value="TPR"/>
    <property type="match status" value="1"/>
</dbReference>
<accession>A0A2H3B7S4</accession>
<gene>
    <name evidence="3" type="ORF">ARMSODRAFT_331527</name>
</gene>
<dbReference type="PROSITE" id="PS50005">
    <property type="entry name" value="TPR"/>
    <property type="match status" value="1"/>
</dbReference>
<dbReference type="Gene3D" id="1.25.40.10">
    <property type="entry name" value="Tetratricopeptide repeat domain"/>
    <property type="match status" value="1"/>
</dbReference>
<dbReference type="Proteomes" id="UP000218334">
    <property type="component" value="Unassembled WGS sequence"/>
</dbReference>
<keyword evidence="1" id="KW-0802">TPR repeat</keyword>
<proteinExistence type="predicted"/>
<dbReference type="InterPro" id="IPR027974">
    <property type="entry name" value="DUF4470"/>
</dbReference>
<protein>
    <recommendedName>
        <fullName evidence="2">DUF4470 domain-containing protein</fullName>
    </recommendedName>
</protein>
<evidence type="ECO:0000313" key="3">
    <source>
        <dbReference type="EMBL" id="PBK66921.1"/>
    </source>
</evidence>
<evidence type="ECO:0000256" key="1">
    <source>
        <dbReference type="PROSITE-ProRule" id="PRU00339"/>
    </source>
</evidence>
<sequence>MPPKSAEALKEEGNKYFKSRLFVQAAECYEQAEKAAPDNAIFPSNLSAALYETGDYAGSYRAIIRSAKLLSELSSSNLTAKLSTRLSKVVSYGLRNGTILPKDYRDYEEVIEQLRQATGNSEEVWRDYHRAINEHDTVVQQASSARRNLVSLPIARKAAISNLEYFFMGQDDVMSIITDWGPDDRRNPLNLSNVSVERLPHLAFLWAGCGDGRHIFGSIIGLHQAYLKLTPDKRKAIKVHFTLLDIHPTVIARNLCLLLMIDQLMEMRVRKNVNKVEQTEIKATIFYIWMGFILPAYCHDRFLNVVKSLLADLQISSYRPPSWLHVTTDSIPGIIASLKYWETQLSHRTVGETIYHHRQAQNGTNTYSDPEAIKAAIDDMDDEQVAEFAQGNLRMSAPTEVQARRKWLAGIRLMMLQTASAGTQGRVSSQYPKEEKWYSITQCFIPPGILRTRHKAFDPLWDGISQSASQSLKNQAIDHIESTWKPNPSLFHDSEYPSDYPSVELKPFDMVELIQQFNDRMGLSKRGEANEDCPAFSISEIFFDAVVEGLIGLKDHIRLELLQGDVSQELMKSAYGIDNRPLDFPRVFTRIWLSNVPDYTHGALNTAVFVMPNLELESDASVAANCLLNTGLWTNGDSLIYNYALLNKKDFARFFGCRVVSSNPWKVVEFAAKPLPRPLSTLATREELIVWLTRVLITNILPPEPPNPTEEMMFRVRYPNNLVAFFGLLTRLPAIGYPQHWISEYLNTLLADNLATDVVPYRGKFPIPPTEPSQRGQCRRVNMDPWLTELETMIALGYEALPFPVSVRLRQTDVCTYEAPFSVRDFGPLTLAERFGNADPVFSLIFYKRGTSSENMIQRMSRDTMVNIFNEKGPGKAEIHVLSALDQFGITKGAVRWKMGKERVAKMKEEKWAFVAYRLDCHEISSSINANKWLEVGQVQG</sequence>
<dbReference type="SUPFAM" id="SSF48452">
    <property type="entry name" value="TPR-like"/>
    <property type="match status" value="1"/>
</dbReference>
<name>A0A2H3B7S4_9AGAR</name>
<dbReference type="InterPro" id="IPR019734">
    <property type="entry name" value="TPR_rpt"/>
</dbReference>